<name>A0ABT0PHY0_9GAMM</name>
<dbReference type="Gene3D" id="3.30.70.100">
    <property type="match status" value="1"/>
</dbReference>
<keyword evidence="2" id="KW-1185">Reference proteome</keyword>
<dbReference type="PANTHER" id="PTHR37811:SF2">
    <property type="entry name" value="ABM DOMAIN-CONTAINING PROTEIN"/>
    <property type="match status" value="1"/>
</dbReference>
<dbReference type="PANTHER" id="PTHR37811">
    <property type="entry name" value="BLL5343 PROTEIN"/>
    <property type="match status" value="1"/>
</dbReference>
<organism evidence="1 2">
    <name type="scientific">Parendozoicomonas callyspongiae</name>
    <dbReference type="NCBI Taxonomy" id="2942213"/>
    <lineage>
        <taxon>Bacteria</taxon>
        <taxon>Pseudomonadati</taxon>
        <taxon>Pseudomonadota</taxon>
        <taxon>Gammaproteobacteria</taxon>
        <taxon>Oceanospirillales</taxon>
        <taxon>Endozoicomonadaceae</taxon>
        <taxon>Parendozoicomonas</taxon>
    </lineage>
</organism>
<dbReference type="InterPro" id="IPR011008">
    <property type="entry name" value="Dimeric_a/b-barrel"/>
</dbReference>
<dbReference type="InterPro" id="IPR052936">
    <property type="entry name" value="Jasmonate_Hydroxylase-like"/>
</dbReference>
<gene>
    <name evidence="1" type="ORF">M3P05_13595</name>
</gene>
<dbReference type="EMBL" id="JAMFLX010000018">
    <property type="protein sequence ID" value="MCL6270959.1"/>
    <property type="molecule type" value="Genomic_DNA"/>
</dbReference>
<keyword evidence="1" id="KW-0560">Oxidoreductase</keyword>
<protein>
    <submittedName>
        <fullName evidence="1">Antibiotic biosynthesis monooxygenase</fullName>
    </submittedName>
</protein>
<comment type="caution">
    <text evidence="1">The sequence shown here is derived from an EMBL/GenBank/DDBJ whole genome shotgun (WGS) entry which is preliminary data.</text>
</comment>
<evidence type="ECO:0000313" key="1">
    <source>
        <dbReference type="EMBL" id="MCL6270959.1"/>
    </source>
</evidence>
<proteinExistence type="predicted"/>
<dbReference type="RefSeq" id="WP_249700268.1">
    <property type="nucleotide sequence ID" value="NZ_JAMFLX010000018.1"/>
</dbReference>
<dbReference type="GO" id="GO:0004497">
    <property type="term" value="F:monooxygenase activity"/>
    <property type="evidence" value="ECO:0007669"/>
    <property type="project" value="UniProtKB-KW"/>
</dbReference>
<reference evidence="1 2" key="1">
    <citation type="submission" date="2022-05" db="EMBL/GenBank/DDBJ databases">
        <authorList>
            <person name="Park J.-S."/>
        </authorList>
    </citation>
    <scope>NUCLEOTIDE SEQUENCE [LARGE SCALE GENOMIC DNA]</scope>
    <source>
        <strain evidence="1 2">2012CJ34-2</strain>
    </source>
</reference>
<evidence type="ECO:0000313" key="2">
    <source>
        <dbReference type="Proteomes" id="UP001203338"/>
    </source>
</evidence>
<dbReference type="Proteomes" id="UP001203338">
    <property type="component" value="Unassembled WGS sequence"/>
</dbReference>
<sequence>MYVVIFRATVDTIDHEYSQMTEWLREMALNRFGCLDFVSMMDGDQEVALSWWPDLESIHKWKKESDHLMAQRLGKEKWYKSYSVEITKVEKSYGY</sequence>
<dbReference type="SUPFAM" id="SSF54909">
    <property type="entry name" value="Dimeric alpha+beta barrel"/>
    <property type="match status" value="1"/>
</dbReference>
<keyword evidence="1" id="KW-0503">Monooxygenase</keyword>
<accession>A0ABT0PHY0</accession>